<name>A0A8H2XZ53_9AGAM</name>
<accession>A0A8H2XZ53</accession>
<reference evidence="1" key="1">
    <citation type="submission" date="2021-01" db="EMBL/GenBank/DDBJ databases">
        <authorList>
            <person name="Kaushik A."/>
        </authorList>
    </citation>
    <scope>NUCLEOTIDE SEQUENCE</scope>
    <source>
        <strain evidence="1">AG2-2IIIB</strain>
    </source>
</reference>
<dbReference type="Proteomes" id="UP000663843">
    <property type="component" value="Unassembled WGS sequence"/>
</dbReference>
<evidence type="ECO:0000313" key="2">
    <source>
        <dbReference type="Proteomes" id="UP000663843"/>
    </source>
</evidence>
<evidence type="ECO:0000313" key="1">
    <source>
        <dbReference type="EMBL" id="CAE6434212.1"/>
    </source>
</evidence>
<dbReference type="EMBL" id="CAJMWT010002149">
    <property type="protein sequence ID" value="CAE6434212.1"/>
    <property type="molecule type" value="Genomic_DNA"/>
</dbReference>
<organism evidence="1 2">
    <name type="scientific">Rhizoctonia solani</name>
    <dbReference type="NCBI Taxonomy" id="456999"/>
    <lineage>
        <taxon>Eukaryota</taxon>
        <taxon>Fungi</taxon>
        <taxon>Dikarya</taxon>
        <taxon>Basidiomycota</taxon>
        <taxon>Agaricomycotina</taxon>
        <taxon>Agaricomycetes</taxon>
        <taxon>Cantharellales</taxon>
        <taxon>Ceratobasidiaceae</taxon>
        <taxon>Rhizoctonia</taxon>
    </lineage>
</organism>
<proteinExistence type="predicted"/>
<comment type="caution">
    <text evidence="1">The sequence shown here is derived from an EMBL/GenBank/DDBJ whole genome shotgun (WGS) entry which is preliminary data.</text>
</comment>
<gene>
    <name evidence="1" type="ORF">RDB_LOCUS67651</name>
</gene>
<sequence>MRRDSSPDTSTLTCARIMHGSTLLGAHTWKLRNQDVDTRGISDAKVGRSRTRAVDPTLTPLTNDAATVSRLLDVGPALETTRGSRERGRVRWRTRETYERYDGPQVSTSSAS</sequence>
<dbReference type="AlphaFoldDB" id="A0A8H2XZ53"/>
<protein>
    <submittedName>
        <fullName evidence="1">Uncharacterized protein</fullName>
    </submittedName>
</protein>